<proteinExistence type="predicted"/>
<dbReference type="PANTHER" id="PTHR36617:SF15">
    <property type="entry name" value="REVERSE TRANSCRIPTASE ZINC-BINDING DOMAIN-CONTAINING PROTEIN"/>
    <property type="match status" value="1"/>
</dbReference>
<sequence>MSYFHCCRLDNLILEAITNLKEPGGSNKTTIATYIECSSLEHHVYTEEVNIKEGVSNAFHMAIWDGVEERFRKRIALWKIQFISKGGRITLIRSTLSSMPIYYMSLFHMPRVRRVKFWKDKWCGDVALCDSFPSLYALADSKKVWVVEVWDSSRKRMLVDLEDKILWKETKSGEFFVKSLYGALETRNAAPFPWNIMWNPCVSSKVGFFAWEASWGKVLTLDQLKRRGWTLANRCFICLVEEEVIEHFLIHFSKAKVLWELIFALGVTWVLPSSVKETLHGWNGSFVGKKH</sequence>
<dbReference type="SUPFAM" id="SSF46785">
    <property type="entry name" value="Winged helix' DNA-binding domain"/>
    <property type="match status" value="1"/>
</dbReference>
<gene>
    <name evidence="2" type="ORF">CK203_046252</name>
</gene>
<dbReference type="InterPro" id="IPR026960">
    <property type="entry name" value="RVT-Znf"/>
</dbReference>
<evidence type="ECO:0000313" key="2">
    <source>
        <dbReference type="EMBL" id="RVW82470.1"/>
    </source>
</evidence>
<reference evidence="2 3" key="1">
    <citation type="journal article" date="2018" name="PLoS Genet.">
        <title>Population sequencing reveals clonal diversity and ancestral inbreeding in the grapevine cultivar Chardonnay.</title>
        <authorList>
            <person name="Roach M.J."/>
            <person name="Johnson D.L."/>
            <person name="Bohlmann J."/>
            <person name="van Vuuren H.J."/>
            <person name="Jones S.J."/>
            <person name="Pretorius I.S."/>
            <person name="Schmidt S.A."/>
            <person name="Borneman A.R."/>
        </authorList>
    </citation>
    <scope>NUCLEOTIDE SEQUENCE [LARGE SCALE GENOMIC DNA]</scope>
    <source>
        <strain evidence="3">cv. Chardonnay</strain>
        <tissue evidence="2">Leaf</tissue>
    </source>
</reference>
<dbReference type="Pfam" id="PF13966">
    <property type="entry name" value="zf-RVT"/>
    <property type="match status" value="1"/>
</dbReference>
<evidence type="ECO:0000313" key="3">
    <source>
        <dbReference type="Proteomes" id="UP000288805"/>
    </source>
</evidence>
<dbReference type="EMBL" id="QGNW01000239">
    <property type="protein sequence ID" value="RVW82470.1"/>
    <property type="molecule type" value="Genomic_DNA"/>
</dbReference>
<organism evidence="2 3">
    <name type="scientific">Vitis vinifera</name>
    <name type="common">Grape</name>
    <dbReference type="NCBI Taxonomy" id="29760"/>
    <lineage>
        <taxon>Eukaryota</taxon>
        <taxon>Viridiplantae</taxon>
        <taxon>Streptophyta</taxon>
        <taxon>Embryophyta</taxon>
        <taxon>Tracheophyta</taxon>
        <taxon>Spermatophyta</taxon>
        <taxon>Magnoliopsida</taxon>
        <taxon>eudicotyledons</taxon>
        <taxon>Gunneridae</taxon>
        <taxon>Pentapetalae</taxon>
        <taxon>rosids</taxon>
        <taxon>Vitales</taxon>
        <taxon>Vitaceae</taxon>
        <taxon>Viteae</taxon>
        <taxon>Vitis</taxon>
    </lineage>
</organism>
<feature type="domain" description="Reverse transcriptase zinc-binding" evidence="1">
    <location>
        <begin position="175"/>
        <end position="259"/>
    </location>
</feature>
<dbReference type="InterPro" id="IPR036390">
    <property type="entry name" value="WH_DNA-bd_sf"/>
</dbReference>
<name>A0A438HDD5_VITVI</name>
<evidence type="ECO:0000259" key="1">
    <source>
        <dbReference type="Pfam" id="PF13966"/>
    </source>
</evidence>
<dbReference type="PANTHER" id="PTHR36617">
    <property type="entry name" value="PROTEIN, PUTATIVE-RELATED"/>
    <property type="match status" value="1"/>
</dbReference>
<accession>A0A438HDD5</accession>
<dbReference type="AlphaFoldDB" id="A0A438HDD5"/>
<dbReference type="Proteomes" id="UP000288805">
    <property type="component" value="Unassembled WGS sequence"/>
</dbReference>
<protein>
    <recommendedName>
        <fullName evidence="1">Reverse transcriptase zinc-binding domain-containing protein</fullName>
    </recommendedName>
</protein>
<comment type="caution">
    <text evidence="2">The sequence shown here is derived from an EMBL/GenBank/DDBJ whole genome shotgun (WGS) entry which is preliminary data.</text>
</comment>